<accession>A0A8S5SB20</accession>
<evidence type="ECO:0000313" key="1">
    <source>
        <dbReference type="EMBL" id="DAF48136.1"/>
    </source>
</evidence>
<protein>
    <submittedName>
        <fullName evidence="1">Uncharacterized protein</fullName>
    </submittedName>
</protein>
<name>A0A8S5SB20_9CAUD</name>
<proteinExistence type="predicted"/>
<reference evidence="1" key="1">
    <citation type="journal article" date="2021" name="Proc. Natl. Acad. Sci. U.S.A.">
        <title>A Catalog of Tens of Thousands of Viruses from Human Metagenomes Reveals Hidden Associations with Chronic Diseases.</title>
        <authorList>
            <person name="Tisza M.J."/>
            <person name="Buck C.B."/>
        </authorList>
    </citation>
    <scope>NUCLEOTIDE SEQUENCE</scope>
    <source>
        <strain evidence="1">CtVKV3</strain>
    </source>
</reference>
<organism evidence="1">
    <name type="scientific">Myoviridae sp. ctVKV3</name>
    <dbReference type="NCBI Taxonomy" id="2827688"/>
    <lineage>
        <taxon>Viruses</taxon>
        <taxon>Duplodnaviria</taxon>
        <taxon>Heunggongvirae</taxon>
        <taxon>Uroviricota</taxon>
        <taxon>Caudoviricetes</taxon>
    </lineage>
</organism>
<dbReference type="EMBL" id="BK032563">
    <property type="protein sequence ID" value="DAF48136.1"/>
    <property type="molecule type" value="Genomic_DNA"/>
</dbReference>
<sequence length="93" mass="10900">MEIPSKLKLYAYHNLIALDQWFNALTGGAADETLSSRTYRGAILVSNPRKRWVIIHKVINFIFFDKNHCKDSYESELKGRQHDKRFSQMRKGV</sequence>